<comment type="caution">
    <text evidence="3">The sequence shown here is derived from an EMBL/GenBank/DDBJ whole genome shotgun (WGS) entry which is preliminary data.</text>
</comment>
<feature type="compositionally biased region" description="Basic residues" evidence="2">
    <location>
        <begin position="8"/>
        <end position="17"/>
    </location>
</feature>
<evidence type="ECO:0000313" key="4">
    <source>
        <dbReference type="Proteomes" id="UP001583177"/>
    </source>
</evidence>
<feature type="coiled-coil region" evidence="1">
    <location>
        <begin position="328"/>
        <end position="355"/>
    </location>
</feature>
<dbReference type="Gene3D" id="1.20.1170.10">
    <property type="match status" value="1"/>
</dbReference>
<feature type="region of interest" description="Disordered" evidence="2">
    <location>
        <begin position="154"/>
        <end position="222"/>
    </location>
</feature>
<protein>
    <submittedName>
        <fullName evidence="3">Uncharacterized protein</fullName>
    </submittedName>
</protein>
<keyword evidence="1" id="KW-0175">Coiled coil</keyword>
<feature type="coiled-coil region" evidence="1">
    <location>
        <begin position="105"/>
        <end position="139"/>
    </location>
</feature>
<sequence length="726" mass="83095">MSGSGALGKRKRNRKGRNPQGPSHKCENEDIQPSKRVRHGDSDKCNSQPSIARSPDPGRSPMPIQSDIGVATRSMTAKRNKAVHFAAFDHSPSPGTAPSDAHISETQFQADIHVLKDRLKELEEERDDYHDSLHKETEKARKRGEDLLILQTRTATIEQGGHPDSTRGRQSSQFHRDGKSDTHWNVTRRRTDPEQPTDQRSLADKRKVPENASTSDKSPLECRLQQQVDDLSARLSEAQAEVADRVSQILKLFKYKKQDEKFAAQSLLVRTLDCKIAQRTTGPTREVENPTTLLQRAASEEPHHQKIELVNCNVGVLQETNIVFSEKLRDYQGTVARLQTEVRELRAKLRRSTNSRDDEVSSILQNASECHSREITVLEDRIRGLESDVAQSRMKIEQFGKRNRSMRPPQNPVQGKTKELPDAQFSKTLIGKLQSLGCLNRQLVEEKKTLVTDVSNRDGWLQRFNMDLTKHRSELRDANAKIKRLQKLVESQEASLQEARAKIAQGVEVGVKELSESHSKASAEVPMEHEKALQRAQERIATKIREVADAEAEIARLRPFEHAVAEHDRAMKNLGQGREELSRQLKECMKSLDEAREQVRVQKTDNRALRTRKDALKREVQEQEAVNKEYEARVSQFLLAFIAQIERQIETIPEETGNTTETDGANDTRLKQLEDRLQKKLDRIEHELRWYREQHSAVWNEHERLEQWRAEMVNHVVRMGNPSARI</sequence>
<dbReference type="EMBL" id="JAWRVE010000091">
    <property type="protein sequence ID" value="KAL1860516.1"/>
    <property type="molecule type" value="Genomic_DNA"/>
</dbReference>
<feature type="compositionally biased region" description="Polar residues" evidence="2">
    <location>
        <begin position="656"/>
        <end position="665"/>
    </location>
</feature>
<proteinExistence type="predicted"/>
<accession>A0ABR3WFH7</accession>
<feature type="region of interest" description="Disordered" evidence="2">
    <location>
        <begin position="652"/>
        <end position="671"/>
    </location>
</feature>
<keyword evidence="4" id="KW-1185">Reference proteome</keyword>
<evidence type="ECO:0000256" key="1">
    <source>
        <dbReference type="SAM" id="Coils"/>
    </source>
</evidence>
<gene>
    <name evidence="3" type="ORF">Daus18300_009148</name>
</gene>
<feature type="coiled-coil region" evidence="1">
    <location>
        <begin position="578"/>
        <end position="633"/>
    </location>
</feature>
<evidence type="ECO:0000256" key="2">
    <source>
        <dbReference type="SAM" id="MobiDB-lite"/>
    </source>
</evidence>
<reference evidence="3 4" key="1">
    <citation type="journal article" date="2024" name="IMA Fungus">
        <title>IMA Genome - F19 : A genome assembly and annotation guide to empower mycologists, including annotated draft genome sequences of Ceratocystis pirilliformis, Diaporthe australafricana, Fusarium ophioides, Paecilomyces lecythidis, and Sporothrix stenoceras.</title>
        <authorList>
            <person name="Aylward J."/>
            <person name="Wilson A.M."/>
            <person name="Visagie C.M."/>
            <person name="Spraker J."/>
            <person name="Barnes I."/>
            <person name="Buitendag C."/>
            <person name="Ceriani C."/>
            <person name="Del Mar Angel L."/>
            <person name="du Plessis D."/>
            <person name="Fuchs T."/>
            <person name="Gasser K."/>
            <person name="Kramer D."/>
            <person name="Li W."/>
            <person name="Munsamy K."/>
            <person name="Piso A."/>
            <person name="Price J.L."/>
            <person name="Sonnekus B."/>
            <person name="Thomas C."/>
            <person name="van der Nest A."/>
            <person name="van Dijk A."/>
            <person name="van Heerden A."/>
            <person name="van Vuuren N."/>
            <person name="Yilmaz N."/>
            <person name="Duong T.A."/>
            <person name="van der Merwe N.A."/>
            <person name="Wingfield M.J."/>
            <person name="Wingfield B.D."/>
        </authorList>
    </citation>
    <scope>NUCLEOTIDE SEQUENCE [LARGE SCALE GENOMIC DNA]</scope>
    <source>
        <strain evidence="3 4">CMW 18300</strain>
    </source>
</reference>
<name>A0ABR3WFH7_9PEZI</name>
<feature type="region of interest" description="Disordered" evidence="2">
    <location>
        <begin position="1"/>
        <end position="68"/>
    </location>
</feature>
<dbReference type="Proteomes" id="UP001583177">
    <property type="component" value="Unassembled WGS sequence"/>
</dbReference>
<evidence type="ECO:0000313" key="3">
    <source>
        <dbReference type="EMBL" id="KAL1860516.1"/>
    </source>
</evidence>
<organism evidence="3 4">
    <name type="scientific">Diaporthe australafricana</name>
    <dbReference type="NCBI Taxonomy" id="127596"/>
    <lineage>
        <taxon>Eukaryota</taxon>
        <taxon>Fungi</taxon>
        <taxon>Dikarya</taxon>
        <taxon>Ascomycota</taxon>
        <taxon>Pezizomycotina</taxon>
        <taxon>Sordariomycetes</taxon>
        <taxon>Sordariomycetidae</taxon>
        <taxon>Diaporthales</taxon>
        <taxon>Diaporthaceae</taxon>
        <taxon>Diaporthe</taxon>
    </lineage>
</organism>
<feature type="coiled-coil region" evidence="1">
    <location>
        <begin position="461"/>
        <end position="502"/>
    </location>
</feature>